<comment type="caution">
    <text evidence="2">The sequence shown here is derived from an EMBL/GenBank/DDBJ whole genome shotgun (WGS) entry which is preliminary data.</text>
</comment>
<gene>
    <name evidence="2" type="ORF">COW36_15475</name>
</gene>
<name>A0A2M7G2D2_9BACT</name>
<evidence type="ECO:0000313" key="2">
    <source>
        <dbReference type="EMBL" id="PIW15869.1"/>
    </source>
</evidence>
<dbReference type="InterPro" id="IPR011051">
    <property type="entry name" value="RmlC_Cupin_sf"/>
</dbReference>
<feature type="domain" description="Cupin type-2" evidence="1">
    <location>
        <begin position="124"/>
        <end position="187"/>
    </location>
</feature>
<dbReference type="EMBL" id="PFFQ01000042">
    <property type="protein sequence ID" value="PIW15869.1"/>
    <property type="molecule type" value="Genomic_DNA"/>
</dbReference>
<accession>A0A2M7G2D2</accession>
<sequence>MQTEPRDLAATYGVRFIAPDERVIVSAREQDLYFYTVYAGRHELTVERGDCVFYLSEDKQEAFLRRGPFKLTSPWLATVIRGYMPENKSSGLRTQANLPYVNGCATRQVFPPERLGDPTLQWLDIPPYSSEQAHHIHSTVRVVYVLSGHGTSVVGMNQQQLRTELYPGQIVVLEKMCPHHFETADERLIVVPLHVFSSVGALENAHPMFQGTYLIGQA</sequence>
<dbReference type="AlphaFoldDB" id="A0A2M7G2D2"/>
<evidence type="ECO:0000259" key="1">
    <source>
        <dbReference type="Pfam" id="PF07883"/>
    </source>
</evidence>
<proteinExistence type="predicted"/>
<dbReference type="Proteomes" id="UP000231019">
    <property type="component" value="Unassembled WGS sequence"/>
</dbReference>
<dbReference type="SUPFAM" id="SSF51182">
    <property type="entry name" value="RmlC-like cupins"/>
    <property type="match status" value="1"/>
</dbReference>
<organism evidence="2 3">
    <name type="scientific">bacterium (Candidatus Blackallbacteria) CG17_big_fil_post_rev_8_21_14_2_50_48_46</name>
    <dbReference type="NCBI Taxonomy" id="2014261"/>
    <lineage>
        <taxon>Bacteria</taxon>
        <taxon>Candidatus Blackallbacteria</taxon>
    </lineage>
</organism>
<protein>
    <recommendedName>
        <fullName evidence="1">Cupin type-2 domain-containing protein</fullName>
    </recommendedName>
</protein>
<dbReference type="InterPro" id="IPR014710">
    <property type="entry name" value="RmlC-like_jellyroll"/>
</dbReference>
<reference evidence="2 3" key="1">
    <citation type="submission" date="2017-09" db="EMBL/GenBank/DDBJ databases">
        <title>Depth-based differentiation of microbial function through sediment-hosted aquifers and enrichment of novel symbionts in the deep terrestrial subsurface.</title>
        <authorList>
            <person name="Probst A.J."/>
            <person name="Ladd B."/>
            <person name="Jarett J.K."/>
            <person name="Geller-Mcgrath D.E."/>
            <person name="Sieber C.M."/>
            <person name="Emerson J.B."/>
            <person name="Anantharaman K."/>
            <person name="Thomas B.C."/>
            <person name="Malmstrom R."/>
            <person name="Stieglmeier M."/>
            <person name="Klingl A."/>
            <person name="Woyke T."/>
            <person name="Ryan C.M."/>
            <person name="Banfield J.F."/>
        </authorList>
    </citation>
    <scope>NUCLEOTIDE SEQUENCE [LARGE SCALE GENOMIC DNA]</scope>
    <source>
        <strain evidence="2">CG17_big_fil_post_rev_8_21_14_2_50_48_46</strain>
    </source>
</reference>
<dbReference type="Pfam" id="PF07883">
    <property type="entry name" value="Cupin_2"/>
    <property type="match status" value="1"/>
</dbReference>
<dbReference type="InterPro" id="IPR013096">
    <property type="entry name" value="Cupin_2"/>
</dbReference>
<evidence type="ECO:0000313" key="3">
    <source>
        <dbReference type="Proteomes" id="UP000231019"/>
    </source>
</evidence>
<dbReference type="Gene3D" id="2.60.120.10">
    <property type="entry name" value="Jelly Rolls"/>
    <property type="match status" value="1"/>
</dbReference>